<evidence type="ECO:0000256" key="1">
    <source>
        <dbReference type="ARBA" id="ARBA00008361"/>
    </source>
</evidence>
<dbReference type="InterPro" id="IPR051052">
    <property type="entry name" value="Diverse_substrate_MTase"/>
</dbReference>
<dbReference type="Pfam" id="PF08241">
    <property type="entry name" value="Methyltransf_11"/>
    <property type="match status" value="1"/>
</dbReference>
<organism evidence="5">
    <name type="scientific">marine metagenome</name>
    <dbReference type="NCBI Taxonomy" id="408172"/>
    <lineage>
        <taxon>unclassified sequences</taxon>
        <taxon>metagenomes</taxon>
        <taxon>ecological metagenomes</taxon>
    </lineage>
</organism>
<evidence type="ECO:0000313" key="5">
    <source>
        <dbReference type="EMBL" id="SVB44874.1"/>
    </source>
</evidence>
<dbReference type="PANTHER" id="PTHR44942:SF4">
    <property type="entry name" value="METHYLTRANSFERASE TYPE 11 DOMAIN-CONTAINING PROTEIN"/>
    <property type="match status" value="1"/>
</dbReference>
<dbReference type="EMBL" id="UINC01042355">
    <property type="protein sequence ID" value="SVB44874.1"/>
    <property type="molecule type" value="Genomic_DNA"/>
</dbReference>
<comment type="similarity">
    <text evidence="1">Belongs to the methyltransferase superfamily.</text>
</comment>
<keyword evidence="2" id="KW-0489">Methyltransferase</keyword>
<dbReference type="PANTHER" id="PTHR44942">
    <property type="entry name" value="METHYLTRANSF_11 DOMAIN-CONTAINING PROTEIN"/>
    <property type="match status" value="1"/>
</dbReference>
<reference evidence="5" key="1">
    <citation type="submission" date="2018-05" db="EMBL/GenBank/DDBJ databases">
        <authorList>
            <person name="Lanie J.A."/>
            <person name="Ng W.-L."/>
            <person name="Kazmierczak K.M."/>
            <person name="Andrzejewski T.M."/>
            <person name="Davidsen T.M."/>
            <person name="Wayne K.J."/>
            <person name="Tettelin H."/>
            <person name="Glass J.I."/>
            <person name="Rusch D."/>
            <person name="Podicherti R."/>
            <person name="Tsui H.-C.T."/>
            <person name="Winkler M.E."/>
        </authorList>
    </citation>
    <scope>NUCLEOTIDE SEQUENCE</scope>
</reference>
<feature type="domain" description="Methyltransferase type 11" evidence="4">
    <location>
        <begin position="49"/>
        <end position="146"/>
    </location>
</feature>
<dbReference type="AlphaFoldDB" id="A0A382E421"/>
<keyword evidence="3" id="KW-0808">Transferase</keyword>
<gene>
    <name evidence="5" type="ORF">METZ01_LOCUS197728</name>
</gene>
<dbReference type="GO" id="GO:0008757">
    <property type="term" value="F:S-adenosylmethionine-dependent methyltransferase activity"/>
    <property type="evidence" value="ECO:0007669"/>
    <property type="project" value="InterPro"/>
</dbReference>
<accession>A0A382E421</accession>
<evidence type="ECO:0000259" key="4">
    <source>
        <dbReference type="Pfam" id="PF08241"/>
    </source>
</evidence>
<protein>
    <recommendedName>
        <fullName evidence="4">Methyltransferase type 11 domain-containing protein</fullName>
    </recommendedName>
</protein>
<dbReference type="CDD" id="cd02440">
    <property type="entry name" value="AdoMet_MTases"/>
    <property type="match status" value="1"/>
</dbReference>
<dbReference type="GO" id="GO:0032259">
    <property type="term" value="P:methylation"/>
    <property type="evidence" value="ECO:0007669"/>
    <property type="project" value="UniProtKB-KW"/>
</dbReference>
<proteinExistence type="inferred from homology"/>
<dbReference type="SUPFAM" id="SSF53335">
    <property type="entry name" value="S-adenosyl-L-methionine-dependent methyltransferases"/>
    <property type="match status" value="1"/>
</dbReference>
<name>A0A382E421_9ZZZZ</name>
<dbReference type="InterPro" id="IPR029063">
    <property type="entry name" value="SAM-dependent_MTases_sf"/>
</dbReference>
<evidence type="ECO:0000256" key="2">
    <source>
        <dbReference type="ARBA" id="ARBA00022603"/>
    </source>
</evidence>
<sequence length="209" mass="22844">MVHESHRHDHDKGFLAEVRWLWKIRTFWQTDLNRAIVELAAPEPGERGLDVGAGMGAATVLAAKRGAHVVAVEPGGTMRLVCRLRRLFQRARRRIVVEPGVAEDLPLSGDSTEVLWAGNAMHHWVDHEAAFAEFARVLSPGGRLVLVDEDYDDPEHPKHAEFAGHEAEMTLVDVVVVATTMRAAGLEATGSHQKVAGVPAKVIRAVKPG</sequence>
<dbReference type="Gene3D" id="3.40.50.150">
    <property type="entry name" value="Vaccinia Virus protein VP39"/>
    <property type="match status" value="1"/>
</dbReference>
<evidence type="ECO:0000256" key="3">
    <source>
        <dbReference type="ARBA" id="ARBA00022679"/>
    </source>
</evidence>
<dbReference type="InterPro" id="IPR013216">
    <property type="entry name" value="Methyltransf_11"/>
</dbReference>